<evidence type="ECO:0000256" key="2">
    <source>
        <dbReference type="ARBA" id="ARBA00023015"/>
    </source>
</evidence>
<proteinExistence type="predicted"/>
<dbReference type="GO" id="GO:0006351">
    <property type="term" value="P:DNA-templated transcription"/>
    <property type="evidence" value="ECO:0007669"/>
    <property type="project" value="InterPro"/>
</dbReference>
<evidence type="ECO:0000256" key="4">
    <source>
        <dbReference type="ARBA" id="ARBA00023163"/>
    </source>
</evidence>
<dbReference type="InterPro" id="IPR016163">
    <property type="entry name" value="Ald_DH_C"/>
</dbReference>
<protein>
    <submittedName>
        <fullName evidence="7">ALDH-like protein</fullName>
    </submittedName>
</protein>
<dbReference type="VEuPathDB" id="FungiDB:BO80DRAFT_442795"/>
<keyword evidence="2" id="KW-0805">Transcription regulation</keyword>
<dbReference type="Proteomes" id="UP000249402">
    <property type="component" value="Unassembled WGS sequence"/>
</dbReference>
<dbReference type="GO" id="GO:0016620">
    <property type="term" value="F:oxidoreductase activity, acting on the aldehyde or oxo group of donors, NAD or NADP as acceptor"/>
    <property type="evidence" value="ECO:0007669"/>
    <property type="project" value="InterPro"/>
</dbReference>
<dbReference type="InterPro" id="IPR052073">
    <property type="entry name" value="Amide_Lactam_Regulators"/>
</dbReference>
<keyword evidence="8" id="KW-1185">Reference proteome</keyword>
<dbReference type="InterPro" id="IPR016162">
    <property type="entry name" value="Ald_DH_N"/>
</dbReference>
<dbReference type="Gene3D" id="3.40.309.10">
    <property type="entry name" value="Aldehyde Dehydrogenase, Chain A, domain 2"/>
    <property type="match status" value="1"/>
</dbReference>
<dbReference type="InterPro" id="IPR016161">
    <property type="entry name" value="Ald_DH/histidinol_DH"/>
</dbReference>
<reference evidence="7 8" key="1">
    <citation type="submission" date="2018-02" db="EMBL/GenBank/DDBJ databases">
        <title>The genomes of Aspergillus section Nigri reveals drivers in fungal speciation.</title>
        <authorList>
            <consortium name="DOE Joint Genome Institute"/>
            <person name="Vesth T.C."/>
            <person name="Nybo J."/>
            <person name="Theobald S."/>
            <person name="Brandl J."/>
            <person name="Frisvad J.C."/>
            <person name="Nielsen K.F."/>
            <person name="Lyhne E.K."/>
            <person name="Kogle M.E."/>
            <person name="Kuo A."/>
            <person name="Riley R."/>
            <person name="Clum A."/>
            <person name="Nolan M."/>
            <person name="Lipzen A."/>
            <person name="Salamov A."/>
            <person name="Henrissat B."/>
            <person name="Wiebenga A."/>
            <person name="De vries R.P."/>
            <person name="Grigoriev I.V."/>
            <person name="Mortensen U.H."/>
            <person name="Andersen M.R."/>
            <person name="Baker S.E."/>
        </authorList>
    </citation>
    <scope>NUCLEOTIDE SEQUENCE [LARGE SCALE GENOMIC DNA]</scope>
    <source>
        <strain evidence="7 8">CBS 121593</strain>
    </source>
</reference>
<evidence type="ECO:0000256" key="1">
    <source>
        <dbReference type="ARBA" id="ARBA00022833"/>
    </source>
</evidence>
<feature type="domain" description="Xylanolytic transcriptional activator regulatory" evidence="6">
    <location>
        <begin position="61"/>
        <end position="134"/>
    </location>
</feature>
<dbReference type="Pfam" id="PF00171">
    <property type="entry name" value="Aldedh"/>
    <property type="match status" value="1"/>
</dbReference>
<evidence type="ECO:0000256" key="5">
    <source>
        <dbReference type="ARBA" id="ARBA00023242"/>
    </source>
</evidence>
<keyword evidence="5" id="KW-0539">Nucleus</keyword>
<dbReference type="GeneID" id="37226158"/>
<keyword evidence="3" id="KW-0238">DNA-binding</keyword>
<dbReference type="PANTHER" id="PTHR47171:SF1">
    <property type="entry name" value="ZN(II)2CYS6 TRANSCRIPTION FACTOR (EUROFUNG)"/>
    <property type="match status" value="1"/>
</dbReference>
<dbReference type="InterPro" id="IPR015590">
    <property type="entry name" value="Aldehyde_DH_dom"/>
</dbReference>
<dbReference type="OrthoDB" id="310895at2759"/>
<organism evidence="7 8">
    <name type="scientific">Aspergillus ibericus CBS 121593</name>
    <dbReference type="NCBI Taxonomy" id="1448316"/>
    <lineage>
        <taxon>Eukaryota</taxon>
        <taxon>Fungi</taxon>
        <taxon>Dikarya</taxon>
        <taxon>Ascomycota</taxon>
        <taxon>Pezizomycotina</taxon>
        <taxon>Eurotiomycetes</taxon>
        <taxon>Eurotiomycetidae</taxon>
        <taxon>Eurotiales</taxon>
        <taxon>Aspergillaceae</taxon>
        <taxon>Aspergillus</taxon>
        <taxon>Aspergillus subgen. Circumdati</taxon>
    </lineage>
</organism>
<keyword evidence="1" id="KW-0862">Zinc</keyword>
<dbReference type="PANTHER" id="PTHR47171">
    <property type="entry name" value="FARA-RELATED"/>
    <property type="match status" value="1"/>
</dbReference>
<dbReference type="AlphaFoldDB" id="A0A395H6D3"/>
<dbReference type="SMART" id="SM00906">
    <property type="entry name" value="Fungal_trans"/>
    <property type="match status" value="1"/>
</dbReference>
<dbReference type="GO" id="GO:0003677">
    <property type="term" value="F:DNA binding"/>
    <property type="evidence" value="ECO:0007669"/>
    <property type="project" value="UniProtKB-KW"/>
</dbReference>
<dbReference type="GO" id="GO:0008270">
    <property type="term" value="F:zinc ion binding"/>
    <property type="evidence" value="ECO:0007669"/>
    <property type="project" value="InterPro"/>
</dbReference>
<dbReference type="InterPro" id="IPR007219">
    <property type="entry name" value="XnlR_reg_dom"/>
</dbReference>
<gene>
    <name evidence="7" type="ORF">BO80DRAFT_442795</name>
</gene>
<dbReference type="RefSeq" id="XP_025577436.1">
    <property type="nucleotide sequence ID" value="XM_025721293.1"/>
</dbReference>
<accession>A0A395H6D3</accession>
<sequence>MCSSADLALAGLSHRHQARETFYRQTRALYESDSDPDKIINVVAVFLISFWCGGPNDQKDSWHWLGIAIGAARSLGLHRSTSKSHMSSQTAQLYRRIWWSLRIRDALVSGSIGRPQHFSVNDCVVEMLEPGDHAYKYGPLVDTAAFKKVSAMIARGKKDAQLLFGGNQIGDRGYRTDCFFYEPNPGAEIHREEVFGPVSVVRVFDTEDEVVAMANDTEYGLMAGVSTTDLNAMRMSGRIEARVCGVNCDSVMNVQVPFGGKKSSGIGRAFGSNVLDADTEPKTVLIYVGRSKVT</sequence>
<dbReference type="Gene3D" id="3.40.605.10">
    <property type="entry name" value="Aldehyde Dehydrogenase, Chain A, domain 1"/>
    <property type="match status" value="1"/>
</dbReference>
<dbReference type="CDD" id="cd12148">
    <property type="entry name" value="fungal_TF_MHR"/>
    <property type="match status" value="1"/>
</dbReference>
<evidence type="ECO:0000256" key="3">
    <source>
        <dbReference type="ARBA" id="ARBA00023125"/>
    </source>
</evidence>
<dbReference type="STRING" id="1448316.A0A395H6D3"/>
<dbReference type="SUPFAM" id="SSF53720">
    <property type="entry name" value="ALDH-like"/>
    <property type="match status" value="1"/>
</dbReference>
<name>A0A395H6D3_9EURO</name>
<dbReference type="EMBL" id="KZ824428">
    <property type="protein sequence ID" value="RAL03109.1"/>
    <property type="molecule type" value="Genomic_DNA"/>
</dbReference>
<evidence type="ECO:0000313" key="8">
    <source>
        <dbReference type="Proteomes" id="UP000249402"/>
    </source>
</evidence>
<evidence type="ECO:0000259" key="6">
    <source>
        <dbReference type="SMART" id="SM00906"/>
    </source>
</evidence>
<evidence type="ECO:0000313" key="7">
    <source>
        <dbReference type="EMBL" id="RAL03109.1"/>
    </source>
</evidence>
<keyword evidence="4" id="KW-0804">Transcription</keyword>